<name>A0AAV7NIN4_PLEWA</name>
<proteinExistence type="predicted"/>
<dbReference type="AlphaFoldDB" id="A0AAV7NIN4"/>
<dbReference type="EMBL" id="JANPWB010000012">
    <property type="protein sequence ID" value="KAJ1115821.1"/>
    <property type="molecule type" value="Genomic_DNA"/>
</dbReference>
<feature type="compositionally biased region" description="Basic and acidic residues" evidence="1">
    <location>
        <begin position="29"/>
        <end position="42"/>
    </location>
</feature>
<feature type="compositionally biased region" description="Polar residues" evidence="1">
    <location>
        <begin position="79"/>
        <end position="91"/>
    </location>
</feature>
<reference evidence="2" key="1">
    <citation type="journal article" date="2022" name="bioRxiv">
        <title>Sequencing and chromosome-scale assembly of the giantPleurodeles waltlgenome.</title>
        <authorList>
            <person name="Brown T."/>
            <person name="Elewa A."/>
            <person name="Iarovenko S."/>
            <person name="Subramanian E."/>
            <person name="Araus A.J."/>
            <person name="Petzold A."/>
            <person name="Susuki M."/>
            <person name="Suzuki K.-i.T."/>
            <person name="Hayashi T."/>
            <person name="Toyoda A."/>
            <person name="Oliveira C."/>
            <person name="Osipova E."/>
            <person name="Leigh N.D."/>
            <person name="Simon A."/>
            <person name="Yun M.H."/>
        </authorList>
    </citation>
    <scope>NUCLEOTIDE SEQUENCE</scope>
    <source>
        <strain evidence="2">20211129_DDA</strain>
        <tissue evidence="2">Liver</tissue>
    </source>
</reference>
<feature type="region of interest" description="Disordered" evidence="1">
    <location>
        <begin position="1"/>
        <end position="92"/>
    </location>
</feature>
<keyword evidence="3" id="KW-1185">Reference proteome</keyword>
<gene>
    <name evidence="2" type="ORF">NDU88_004043</name>
</gene>
<comment type="caution">
    <text evidence="2">The sequence shown here is derived from an EMBL/GenBank/DDBJ whole genome shotgun (WGS) entry which is preliminary data.</text>
</comment>
<organism evidence="2 3">
    <name type="scientific">Pleurodeles waltl</name>
    <name type="common">Iberian ribbed newt</name>
    <dbReference type="NCBI Taxonomy" id="8319"/>
    <lineage>
        <taxon>Eukaryota</taxon>
        <taxon>Metazoa</taxon>
        <taxon>Chordata</taxon>
        <taxon>Craniata</taxon>
        <taxon>Vertebrata</taxon>
        <taxon>Euteleostomi</taxon>
        <taxon>Amphibia</taxon>
        <taxon>Batrachia</taxon>
        <taxon>Caudata</taxon>
        <taxon>Salamandroidea</taxon>
        <taxon>Salamandridae</taxon>
        <taxon>Pleurodelinae</taxon>
        <taxon>Pleurodeles</taxon>
    </lineage>
</organism>
<evidence type="ECO:0000256" key="1">
    <source>
        <dbReference type="SAM" id="MobiDB-lite"/>
    </source>
</evidence>
<evidence type="ECO:0000313" key="2">
    <source>
        <dbReference type="EMBL" id="KAJ1115821.1"/>
    </source>
</evidence>
<dbReference type="Proteomes" id="UP001066276">
    <property type="component" value="Chromosome 8"/>
</dbReference>
<sequence length="107" mass="11733">MRGSSREGGGTRRSASAVQGEQENDEERDGDKEERDRGKREQEEDVESIQGQRNLEAGEWLLPNRGEEDDEAADGGRSNAATLGSGEQNPATLLEKRGIARCVETPY</sequence>
<evidence type="ECO:0000313" key="3">
    <source>
        <dbReference type="Proteomes" id="UP001066276"/>
    </source>
</evidence>
<accession>A0AAV7NIN4</accession>
<protein>
    <submittedName>
        <fullName evidence="2">Uncharacterized protein</fullName>
    </submittedName>
</protein>